<reference evidence="1" key="1">
    <citation type="submission" date="2023-01" db="EMBL/GenBank/DDBJ databases">
        <authorList>
            <person name="Van Ghelder C."/>
            <person name="Rancurel C."/>
        </authorList>
    </citation>
    <scope>NUCLEOTIDE SEQUENCE</scope>
    <source>
        <strain evidence="1">CNCM I-4278</strain>
    </source>
</reference>
<keyword evidence="2" id="KW-1185">Reference proteome</keyword>
<accession>A0A9W4XXC4</accession>
<name>A0A9W4XXC4_9PLEO</name>
<dbReference type="Proteomes" id="UP001152607">
    <property type="component" value="Unassembled WGS sequence"/>
</dbReference>
<comment type="caution">
    <text evidence="1">The sequence shown here is derived from an EMBL/GenBank/DDBJ whole genome shotgun (WGS) entry which is preliminary data.</text>
</comment>
<proteinExistence type="predicted"/>
<dbReference type="EMBL" id="CAOQHR010000007">
    <property type="protein sequence ID" value="CAI6337492.1"/>
    <property type="molecule type" value="Genomic_DNA"/>
</dbReference>
<evidence type="ECO:0000313" key="2">
    <source>
        <dbReference type="Proteomes" id="UP001152607"/>
    </source>
</evidence>
<gene>
    <name evidence="1" type="ORF">PDIGIT_LOCUS10604</name>
</gene>
<organism evidence="1 2">
    <name type="scientific">Periconia digitata</name>
    <dbReference type="NCBI Taxonomy" id="1303443"/>
    <lineage>
        <taxon>Eukaryota</taxon>
        <taxon>Fungi</taxon>
        <taxon>Dikarya</taxon>
        <taxon>Ascomycota</taxon>
        <taxon>Pezizomycotina</taxon>
        <taxon>Dothideomycetes</taxon>
        <taxon>Pleosporomycetidae</taxon>
        <taxon>Pleosporales</taxon>
        <taxon>Massarineae</taxon>
        <taxon>Periconiaceae</taxon>
        <taxon>Periconia</taxon>
    </lineage>
</organism>
<dbReference type="AlphaFoldDB" id="A0A9W4XXC4"/>
<sequence>MRTSIPAVTHQTTLLHVPCQLTTSALCKTKETYRFSLTDSSFTQPPFANAFSKHNYAARQQLPISHSILIPSRNPSEDLARGPIQPCHLNHHRHNSIPSYPCSRSLLLCHTGRKWLRAASLRGLTHPAQ</sequence>
<evidence type="ECO:0000313" key="1">
    <source>
        <dbReference type="EMBL" id="CAI6337492.1"/>
    </source>
</evidence>
<protein>
    <submittedName>
        <fullName evidence="1">Uncharacterized protein</fullName>
    </submittedName>
</protein>